<keyword evidence="3" id="KW-0812">Transmembrane</keyword>
<dbReference type="GO" id="GO:0009986">
    <property type="term" value="C:cell surface"/>
    <property type="evidence" value="ECO:0007669"/>
    <property type="project" value="TreeGrafter"/>
</dbReference>
<keyword evidence="2" id="KW-1003">Cell membrane</keyword>
<dbReference type="Pfam" id="PF00150">
    <property type="entry name" value="Cellulase"/>
    <property type="match status" value="1"/>
</dbReference>
<accession>A0A9D1HZV3</accession>
<evidence type="ECO:0000256" key="11">
    <source>
        <dbReference type="ARBA" id="ARBA00037126"/>
    </source>
</evidence>
<dbReference type="GO" id="GO:0008422">
    <property type="term" value="F:beta-glucosidase activity"/>
    <property type="evidence" value="ECO:0007669"/>
    <property type="project" value="TreeGrafter"/>
</dbReference>
<comment type="subcellular location">
    <subcellularLocation>
        <location evidence="1">Cell membrane</location>
        <topology evidence="1">Single-pass type II membrane protein</topology>
    </subcellularLocation>
</comment>
<dbReference type="GO" id="GO:0005576">
    <property type="term" value="C:extracellular region"/>
    <property type="evidence" value="ECO:0007669"/>
    <property type="project" value="TreeGrafter"/>
</dbReference>
<dbReference type="SUPFAM" id="SSF51445">
    <property type="entry name" value="(Trans)glycosidases"/>
    <property type="match status" value="1"/>
</dbReference>
<evidence type="ECO:0000313" key="15">
    <source>
        <dbReference type="EMBL" id="HIU24315.1"/>
    </source>
</evidence>
<dbReference type="AlphaFoldDB" id="A0A9D1HZV3"/>
<dbReference type="Gene3D" id="3.20.20.80">
    <property type="entry name" value="Glycosidases"/>
    <property type="match status" value="1"/>
</dbReference>
<evidence type="ECO:0000256" key="9">
    <source>
        <dbReference type="ARBA" id="ARBA00023295"/>
    </source>
</evidence>
<evidence type="ECO:0000259" key="14">
    <source>
        <dbReference type="Pfam" id="PF00150"/>
    </source>
</evidence>
<keyword evidence="10" id="KW-0961">Cell wall biogenesis/degradation</keyword>
<organism evidence="15 16">
    <name type="scientific">Candidatus Coprovicinus avistercoris</name>
    <dbReference type="NCBI Taxonomy" id="2840754"/>
    <lineage>
        <taxon>Bacteria</taxon>
        <taxon>Bacillati</taxon>
        <taxon>Actinomycetota</taxon>
        <taxon>Coriobacteriia</taxon>
        <taxon>Coriobacteriales</taxon>
        <taxon>Coriobacteriaceae</taxon>
        <taxon>Coriobacteriaceae incertae sedis</taxon>
        <taxon>Candidatus Coprovicinus</taxon>
    </lineage>
</organism>
<proteinExistence type="inferred from homology"/>
<evidence type="ECO:0000256" key="10">
    <source>
        <dbReference type="ARBA" id="ARBA00023316"/>
    </source>
</evidence>
<protein>
    <recommendedName>
        <fullName evidence="12">Exo-1,3-beta-glucanase D</fullName>
    </recommendedName>
</protein>
<keyword evidence="9 13" id="KW-0326">Glycosidase</keyword>
<evidence type="ECO:0000256" key="3">
    <source>
        <dbReference type="ARBA" id="ARBA00022692"/>
    </source>
</evidence>
<dbReference type="PANTHER" id="PTHR31297:SF34">
    <property type="entry name" value="GLUCAN 1,3-BETA-GLUCOSIDASE 2"/>
    <property type="match status" value="1"/>
</dbReference>
<evidence type="ECO:0000256" key="8">
    <source>
        <dbReference type="ARBA" id="ARBA00023180"/>
    </source>
</evidence>
<comment type="similarity">
    <text evidence="13">Belongs to the glycosyl hydrolase 5 (cellulase A) family.</text>
</comment>
<dbReference type="GO" id="GO:0071555">
    <property type="term" value="P:cell wall organization"/>
    <property type="evidence" value="ECO:0007669"/>
    <property type="project" value="UniProtKB-KW"/>
</dbReference>
<evidence type="ECO:0000256" key="5">
    <source>
        <dbReference type="ARBA" id="ARBA00022968"/>
    </source>
</evidence>
<evidence type="ECO:0000256" key="13">
    <source>
        <dbReference type="RuleBase" id="RU361153"/>
    </source>
</evidence>
<keyword evidence="4 13" id="KW-0378">Hydrolase</keyword>
<dbReference type="GO" id="GO:0009251">
    <property type="term" value="P:glucan catabolic process"/>
    <property type="evidence" value="ECO:0007669"/>
    <property type="project" value="TreeGrafter"/>
</dbReference>
<evidence type="ECO:0000256" key="4">
    <source>
        <dbReference type="ARBA" id="ARBA00022801"/>
    </source>
</evidence>
<dbReference type="EMBL" id="DVMQ01000016">
    <property type="protein sequence ID" value="HIU24315.1"/>
    <property type="molecule type" value="Genomic_DNA"/>
</dbReference>
<gene>
    <name evidence="15" type="ORF">IAD17_05285</name>
</gene>
<dbReference type="GO" id="GO:0005886">
    <property type="term" value="C:plasma membrane"/>
    <property type="evidence" value="ECO:0007669"/>
    <property type="project" value="UniProtKB-SubCell"/>
</dbReference>
<keyword evidence="5" id="KW-0735">Signal-anchor</keyword>
<dbReference type="InterPro" id="IPR050386">
    <property type="entry name" value="Glycosyl_hydrolase_5"/>
</dbReference>
<keyword evidence="6" id="KW-1133">Transmembrane helix</keyword>
<reference evidence="15" key="1">
    <citation type="submission" date="2020-10" db="EMBL/GenBank/DDBJ databases">
        <authorList>
            <person name="Gilroy R."/>
        </authorList>
    </citation>
    <scope>NUCLEOTIDE SEQUENCE</scope>
    <source>
        <strain evidence="15">ChiHjej12B11-29160</strain>
    </source>
</reference>
<evidence type="ECO:0000256" key="12">
    <source>
        <dbReference type="ARBA" id="ARBA00041260"/>
    </source>
</evidence>
<evidence type="ECO:0000256" key="2">
    <source>
        <dbReference type="ARBA" id="ARBA00022475"/>
    </source>
</evidence>
<comment type="function">
    <text evidence="11">Glucosidase involved in the degradation of cellulosic biomass. Active on lichenan.</text>
</comment>
<sequence length="352" mass="39729">MTRQATDGSTLHGVNLAGWLLPEPWVTPELFAATGSLDLISLADKLGRKRYEEVILHHLDTFITEDDFLHMSERGYNAVRLAVPWFVFGERGPLPGTHRGCLDYVDRAFDWAEAAEMSILLDIALAPGATITSDGLRMQVDFTPARREALLQVVAGLARRYADRSPFFGIEPLDEVVIQRRRGLSIEPGLPLPHLRNFYRDAYEAIRSAAGTRPVIVFSDADSAHSWRRFMAHQRYENVWLDTHLYRFAEQTAATGPGGVRLLLEESKRELDEARKSGLPVMVGEWSAALPIFDKTITAEGSLALERVYVAEQLRLMEDCPAWFFQTWKTAGHLSDWDARLALASFERDMLD</sequence>
<dbReference type="InterPro" id="IPR017853">
    <property type="entry name" value="GH"/>
</dbReference>
<dbReference type="PANTHER" id="PTHR31297">
    <property type="entry name" value="GLUCAN ENDO-1,6-BETA-GLUCOSIDASE B"/>
    <property type="match status" value="1"/>
</dbReference>
<feature type="domain" description="Glycoside hydrolase family 5" evidence="14">
    <location>
        <begin position="63"/>
        <end position="288"/>
    </location>
</feature>
<evidence type="ECO:0000256" key="1">
    <source>
        <dbReference type="ARBA" id="ARBA00004401"/>
    </source>
</evidence>
<evidence type="ECO:0000256" key="7">
    <source>
        <dbReference type="ARBA" id="ARBA00023136"/>
    </source>
</evidence>
<evidence type="ECO:0000313" key="16">
    <source>
        <dbReference type="Proteomes" id="UP000824078"/>
    </source>
</evidence>
<dbReference type="InterPro" id="IPR001547">
    <property type="entry name" value="Glyco_hydro_5"/>
</dbReference>
<comment type="caution">
    <text evidence="15">The sequence shown here is derived from an EMBL/GenBank/DDBJ whole genome shotgun (WGS) entry which is preliminary data.</text>
</comment>
<name>A0A9D1HZV3_9ACTN</name>
<keyword evidence="8" id="KW-0325">Glycoprotein</keyword>
<dbReference type="Proteomes" id="UP000824078">
    <property type="component" value="Unassembled WGS sequence"/>
</dbReference>
<evidence type="ECO:0000256" key="6">
    <source>
        <dbReference type="ARBA" id="ARBA00022989"/>
    </source>
</evidence>
<reference evidence="15" key="2">
    <citation type="journal article" date="2021" name="PeerJ">
        <title>Extensive microbial diversity within the chicken gut microbiome revealed by metagenomics and culture.</title>
        <authorList>
            <person name="Gilroy R."/>
            <person name="Ravi A."/>
            <person name="Getino M."/>
            <person name="Pursley I."/>
            <person name="Horton D.L."/>
            <person name="Alikhan N.F."/>
            <person name="Baker D."/>
            <person name="Gharbi K."/>
            <person name="Hall N."/>
            <person name="Watson M."/>
            <person name="Adriaenssens E.M."/>
            <person name="Foster-Nyarko E."/>
            <person name="Jarju S."/>
            <person name="Secka A."/>
            <person name="Antonio M."/>
            <person name="Oren A."/>
            <person name="Chaudhuri R.R."/>
            <person name="La Ragione R."/>
            <person name="Hildebrand F."/>
            <person name="Pallen M.J."/>
        </authorList>
    </citation>
    <scope>NUCLEOTIDE SEQUENCE</scope>
    <source>
        <strain evidence="15">ChiHjej12B11-29160</strain>
    </source>
</reference>
<keyword evidence="7" id="KW-0472">Membrane</keyword>